<feature type="transmembrane region" description="Helical" evidence="2">
    <location>
        <begin position="16"/>
        <end position="37"/>
    </location>
</feature>
<dbReference type="EMBL" id="BAABHK010000034">
    <property type="protein sequence ID" value="GAA4640613.1"/>
    <property type="molecule type" value="Genomic_DNA"/>
</dbReference>
<feature type="region of interest" description="Disordered" evidence="1">
    <location>
        <begin position="269"/>
        <end position="293"/>
    </location>
</feature>
<evidence type="ECO:0000256" key="1">
    <source>
        <dbReference type="SAM" id="MobiDB-lite"/>
    </source>
</evidence>
<keyword evidence="2" id="KW-0472">Membrane</keyword>
<reference evidence="4" key="1">
    <citation type="journal article" date="2019" name="Int. J. Syst. Evol. Microbiol.">
        <title>The Global Catalogue of Microorganisms (GCM) 10K type strain sequencing project: providing services to taxonomists for standard genome sequencing and annotation.</title>
        <authorList>
            <consortium name="The Broad Institute Genomics Platform"/>
            <consortium name="The Broad Institute Genome Sequencing Center for Infectious Disease"/>
            <person name="Wu L."/>
            <person name="Ma J."/>
        </authorList>
    </citation>
    <scope>NUCLEOTIDE SEQUENCE [LARGE SCALE GENOMIC DNA]</scope>
    <source>
        <strain evidence="4">JCM 17939</strain>
    </source>
</reference>
<keyword evidence="2" id="KW-0812">Transmembrane</keyword>
<dbReference type="Proteomes" id="UP001501442">
    <property type="component" value="Unassembled WGS sequence"/>
</dbReference>
<evidence type="ECO:0008006" key="5">
    <source>
        <dbReference type="Google" id="ProtNLM"/>
    </source>
</evidence>
<keyword evidence="2" id="KW-1133">Transmembrane helix</keyword>
<feature type="transmembrane region" description="Helical" evidence="2">
    <location>
        <begin position="200"/>
        <end position="219"/>
    </location>
</feature>
<feature type="transmembrane region" description="Helical" evidence="2">
    <location>
        <begin position="67"/>
        <end position="92"/>
    </location>
</feature>
<sequence>MIGFLGQIGQKLADRWAALLAMPGLLYLVAVTVAVVLGQDRALSYPELSRRASAWAASPALKSPGGAAILVGAVLAGSVVAGLAATAGGRLVEATWTSPGRHVPGRWLAGWRRYRSARLKEIADTSADPVVVRRAIERADRICVIEADCPTWIGDRLRACHVRISKAYGLDLPSAWPRLWLVFPDTVRAELGIARDAFSAAARLAAWAVLYLLLGIWWWPAVPVAVVTGAAAAVRGRLATGNLADLIEAAVDLHGADLAAALGDQPAVTPDAGGRLSTRMRKDRWDPDSPLAD</sequence>
<evidence type="ECO:0000313" key="4">
    <source>
        <dbReference type="Proteomes" id="UP001501442"/>
    </source>
</evidence>
<evidence type="ECO:0000313" key="3">
    <source>
        <dbReference type="EMBL" id="GAA4640613.1"/>
    </source>
</evidence>
<organism evidence="3 4">
    <name type="scientific">Actinoallomurus vinaceus</name>
    <dbReference type="NCBI Taxonomy" id="1080074"/>
    <lineage>
        <taxon>Bacteria</taxon>
        <taxon>Bacillati</taxon>
        <taxon>Actinomycetota</taxon>
        <taxon>Actinomycetes</taxon>
        <taxon>Streptosporangiales</taxon>
        <taxon>Thermomonosporaceae</taxon>
        <taxon>Actinoallomurus</taxon>
    </lineage>
</organism>
<protein>
    <recommendedName>
        <fullName evidence="5">Vegetative cell wall protein gp1</fullName>
    </recommendedName>
</protein>
<evidence type="ECO:0000256" key="2">
    <source>
        <dbReference type="SAM" id="Phobius"/>
    </source>
</evidence>
<keyword evidence="4" id="KW-1185">Reference proteome</keyword>
<proteinExistence type="predicted"/>
<dbReference type="RefSeq" id="WP_345444435.1">
    <property type="nucleotide sequence ID" value="NZ_BAABHK010000034.1"/>
</dbReference>
<accession>A0ABP8UXR4</accession>
<name>A0ABP8UXR4_9ACTN</name>
<gene>
    <name evidence="3" type="ORF">GCM10023196_106840</name>
</gene>
<comment type="caution">
    <text evidence="3">The sequence shown here is derived from an EMBL/GenBank/DDBJ whole genome shotgun (WGS) entry which is preliminary data.</text>
</comment>